<dbReference type="EMBL" id="MU167293">
    <property type="protein sequence ID" value="KAG0144560.1"/>
    <property type="molecule type" value="Genomic_DNA"/>
</dbReference>
<dbReference type="InterPro" id="IPR052096">
    <property type="entry name" value="Endocannabinoid_amidase"/>
</dbReference>
<dbReference type="GO" id="GO:0009062">
    <property type="term" value="P:fatty acid catabolic process"/>
    <property type="evidence" value="ECO:0007669"/>
    <property type="project" value="TreeGrafter"/>
</dbReference>
<dbReference type="OrthoDB" id="6428749at2759"/>
<feature type="active site" description="Acyl-ester intermediate" evidence="5">
    <location>
        <position position="236"/>
    </location>
</feature>
<keyword evidence="7" id="KW-0732">Signal</keyword>
<dbReference type="PANTHER" id="PTHR45847:SF6">
    <property type="entry name" value="FATTY ACID AMIDE HYDROLASE"/>
    <property type="match status" value="1"/>
</dbReference>
<feature type="active site" description="Charge relay system" evidence="5">
    <location>
        <position position="212"/>
    </location>
</feature>
<evidence type="ECO:0000256" key="7">
    <source>
        <dbReference type="SAM" id="SignalP"/>
    </source>
</evidence>
<protein>
    <recommendedName>
        <fullName evidence="3">amidase</fullName>
        <ecNumber evidence="3">3.5.1.4</ecNumber>
    </recommendedName>
</protein>
<dbReference type="Gene3D" id="3.90.1300.10">
    <property type="entry name" value="Amidase signature (AS) domain"/>
    <property type="match status" value="1"/>
</dbReference>
<accession>A0A9P6NJ56</accession>
<feature type="chain" id="PRO_5040246144" description="amidase" evidence="7">
    <location>
        <begin position="22"/>
        <end position="606"/>
    </location>
</feature>
<dbReference type="Pfam" id="PF01425">
    <property type="entry name" value="Amidase"/>
    <property type="match status" value="1"/>
</dbReference>
<dbReference type="FunFam" id="3.90.1300.10:FF:000003">
    <property type="entry name" value="Amidase signature enzyme"/>
    <property type="match status" value="1"/>
</dbReference>
<dbReference type="PIRSF" id="PIRSF001221">
    <property type="entry name" value="Amidase_fungi"/>
    <property type="match status" value="1"/>
</dbReference>
<dbReference type="Proteomes" id="UP000886653">
    <property type="component" value="Unassembled WGS sequence"/>
</dbReference>
<evidence type="ECO:0000256" key="2">
    <source>
        <dbReference type="ARBA" id="ARBA00009199"/>
    </source>
</evidence>
<feature type="signal peptide" evidence="7">
    <location>
        <begin position="1"/>
        <end position="21"/>
    </location>
</feature>
<comment type="catalytic activity">
    <reaction evidence="1">
        <text>a monocarboxylic acid amide + H2O = a monocarboxylate + NH4(+)</text>
        <dbReference type="Rhea" id="RHEA:12020"/>
        <dbReference type="ChEBI" id="CHEBI:15377"/>
        <dbReference type="ChEBI" id="CHEBI:28938"/>
        <dbReference type="ChEBI" id="CHEBI:35757"/>
        <dbReference type="ChEBI" id="CHEBI:83628"/>
        <dbReference type="EC" id="3.5.1.4"/>
    </reaction>
</comment>
<dbReference type="InterPro" id="IPR023631">
    <property type="entry name" value="Amidase_dom"/>
</dbReference>
<feature type="binding site" evidence="6">
    <location>
        <begin position="233"/>
        <end position="236"/>
    </location>
    <ligand>
        <name>substrate</name>
    </ligand>
</feature>
<comment type="similarity">
    <text evidence="2">Belongs to the amidase family.</text>
</comment>
<organism evidence="9 10">
    <name type="scientific">Cronartium quercuum f. sp. fusiforme G11</name>
    <dbReference type="NCBI Taxonomy" id="708437"/>
    <lineage>
        <taxon>Eukaryota</taxon>
        <taxon>Fungi</taxon>
        <taxon>Dikarya</taxon>
        <taxon>Basidiomycota</taxon>
        <taxon>Pucciniomycotina</taxon>
        <taxon>Pucciniomycetes</taxon>
        <taxon>Pucciniales</taxon>
        <taxon>Coleosporiaceae</taxon>
        <taxon>Cronartium</taxon>
    </lineage>
</organism>
<evidence type="ECO:0000256" key="3">
    <source>
        <dbReference type="ARBA" id="ARBA00012922"/>
    </source>
</evidence>
<name>A0A9P6NJ56_9BASI</name>
<dbReference type="AlphaFoldDB" id="A0A9P6NJ56"/>
<feature type="domain" description="Amidase" evidence="8">
    <location>
        <begin position="82"/>
        <end position="566"/>
    </location>
</feature>
<evidence type="ECO:0000313" key="10">
    <source>
        <dbReference type="Proteomes" id="UP000886653"/>
    </source>
</evidence>
<dbReference type="InterPro" id="IPR036928">
    <property type="entry name" value="AS_sf"/>
</dbReference>
<evidence type="ECO:0000256" key="6">
    <source>
        <dbReference type="PIRSR" id="PIRSR001221-2"/>
    </source>
</evidence>
<proteinExistence type="inferred from homology"/>
<gene>
    <name evidence="9" type="ORF">CROQUDRAFT_672323</name>
</gene>
<reference evidence="9" key="1">
    <citation type="submission" date="2013-11" db="EMBL/GenBank/DDBJ databases">
        <title>Genome sequence of the fusiform rust pathogen reveals effectors for host alternation and coevolution with pine.</title>
        <authorList>
            <consortium name="DOE Joint Genome Institute"/>
            <person name="Smith K."/>
            <person name="Pendleton A."/>
            <person name="Kubisiak T."/>
            <person name="Anderson C."/>
            <person name="Salamov A."/>
            <person name="Aerts A."/>
            <person name="Riley R."/>
            <person name="Clum A."/>
            <person name="Lindquist E."/>
            <person name="Ence D."/>
            <person name="Campbell M."/>
            <person name="Kronenberg Z."/>
            <person name="Feau N."/>
            <person name="Dhillon B."/>
            <person name="Hamelin R."/>
            <person name="Burleigh J."/>
            <person name="Smith J."/>
            <person name="Yandell M."/>
            <person name="Nelson C."/>
            <person name="Grigoriev I."/>
            <person name="Davis J."/>
        </authorList>
    </citation>
    <scope>NUCLEOTIDE SEQUENCE</scope>
    <source>
        <strain evidence="9">G11</strain>
    </source>
</reference>
<sequence>MSLFSALISVLPFSFGGPSRAFQKIATDKQQQRHNRLIGPLNAPDNFFNGLSVFEITLLSTPASRIVEYIGQRRPQWTASNILKAFIKAAIRAHVETNCLTEIMFESALEQAAALDDEFARTGVLKGRLHGIPISLKDQFDIEGLDSSVGFSRYTNQPASQTCVLAQRLMEEGAVIFAKTNVPQTLLAFECSNPVFGITQNPHKRGFTCGGSSGGEAALLASDGSCIGIGSDVGGSLRIPAHYSGCYSLKPCGGRIPQTGMRVTNPGYTEIVAVVGPMARCVDDLALAMEILTDNPDHLRRSLGLIPLRFRPELIQASTERPLRLGFFTDDKLIRASPACQRAVFETVERLRARGHECVEIDVDRLDVLQGVEIFVGLSSADGYHTIQSHIGPDPFEPAMFLTTLGPRLPAFLRYILATILRYGLREKVLARLIEASRKKQVAEVQQWRVKKQAYEKQVRSYLWEEENFDALLCPTQAMPAVPNGSTWNKSVLAESTFLWNVVDSTVGQVPVTKVESEKDRSVTAEDVKLGIFEKGVQDLYDVDRMAGLPVGIQVVGGAWEEEKVLGIMKIVEGCWEDSENLFKPGSFLRSKETGNNRGLEIEKSN</sequence>
<dbReference type="GO" id="GO:0004040">
    <property type="term" value="F:amidase activity"/>
    <property type="evidence" value="ECO:0007669"/>
    <property type="project" value="UniProtKB-EC"/>
</dbReference>
<comment type="caution">
    <text evidence="9">The sequence shown here is derived from an EMBL/GenBank/DDBJ whole genome shotgun (WGS) entry which is preliminary data.</text>
</comment>
<evidence type="ECO:0000256" key="1">
    <source>
        <dbReference type="ARBA" id="ARBA00001311"/>
    </source>
</evidence>
<evidence type="ECO:0000259" key="8">
    <source>
        <dbReference type="Pfam" id="PF01425"/>
    </source>
</evidence>
<dbReference type="InterPro" id="IPR020556">
    <property type="entry name" value="Amidase_CS"/>
</dbReference>
<feature type="binding site" evidence="6">
    <location>
        <position position="186"/>
    </location>
    <ligand>
        <name>substrate</name>
    </ligand>
</feature>
<dbReference type="SUPFAM" id="SSF75304">
    <property type="entry name" value="Amidase signature (AS) enzymes"/>
    <property type="match status" value="1"/>
</dbReference>
<evidence type="ECO:0000313" key="9">
    <source>
        <dbReference type="EMBL" id="KAG0144560.1"/>
    </source>
</evidence>
<keyword evidence="4" id="KW-0378">Hydrolase</keyword>
<dbReference type="GO" id="GO:0017064">
    <property type="term" value="F:fatty acid amide hydrolase activity"/>
    <property type="evidence" value="ECO:0007669"/>
    <property type="project" value="TreeGrafter"/>
</dbReference>
<feature type="binding site" evidence="6">
    <location>
        <position position="212"/>
    </location>
    <ligand>
        <name>substrate</name>
    </ligand>
</feature>
<feature type="active site" description="Charge relay system" evidence="5">
    <location>
        <position position="137"/>
    </location>
</feature>
<dbReference type="PANTHER" id="PTHR45847">
    <property type="entry name" value="FATTY ACID AMIDE HYDROLASE"/>
    <property type="match status" value="1"/>
</dbReference>
<evidence type="ECO:0000256" key="4">
    <source>
        <dbReference type="ARBA" id="ARBA00022801"/>
    </source>
</evidence>
<evidence type="ECO:0000256" key="5">
    <source>
        <dbReference type="PIRSR" id="PIRSR001221-1"/>
    </source>
</evidence>
<dbReference type="PROSITE" id="PS00571">
    <property type="entry name" value="AMIDASES"/>
    <property type="match status" value="1"/>
</dbReference>
<dbReference type="EC" id="3.5.1.4" evidence="3"/>
<keyword evidence="10" id="KW-1185">Reference proteome</keyword>